<dbReference type="PANTHER" id="PTHR24422:SF10">
    <property type="entry name" value="CHEMOTAXIS PROTEIN METHYLTRANSFERASE 2"/>
    <property type="match status" value="1"/>
</dbReference>
<reference evidence="2 3" key="1">
    <citation type="submission" date="2018-05" db="EMBL/GenBank/DDBJ databases">
        <title>A metagenomic window into the 2 km-deep terrestrial subsurface aquifer revealed taxonomically and functionally diverse microbial community comprising novel uncultured bacterial lineages.</title>
        <authorList>
            <person name="Kadnikov V.V."/>
            <person name="Mardanov A.V."/>
            <person name="Beletsky A.V."/>
            <person name="Banks D."/>
            <person name="Pimenov N.V."/>
            <person name="Frank Y.A."/>
            <person name="Karnachuk O.V."/>
            <person name="Ravin N.V."/>
        </authorList>
    </citation>
    <scope>NUCLEOTIDE SEQUENCE [LARGE SCALE GENOMIC DNA]</scope>
    <source>
        <strain evidence="2">BY5</strain>
    </source>
</reference>
<evidence type="ECO:0000313" key="2">
    <source>
        <dbReference type="EMBL" id="RCK79101.1"/>
    </source>
</evidence>
<keyword evidence="2" id="KW-0808">Transferase</keyword>
<sequence>MAFSFFFRDLPTLDTAVQHMVAQTMGRSRIRVWVAGSAKGQEVYTLAMLLAEKMGYFSFQNLRIEATDIEAEFGEIIRRGIYPKAELERIPQPYFDRYFQPTEQEGCFQVIEPIRRRVTFTHHDLLSLNPIGDGFSLIVCKNVLLHFQPAERVEVFKMFHRSLATDSILANEHTQKLPAEVVPLFQQVASDAQVYRKVSLHA</sequence>
<dbReference type="SMART" id="SM00138">
    <property type="entry name" value="MeTrc"/>
    <property type="match status" value="1"/>
</dbReference>
<accession>A0A367ZP16</accession>
<dbReference type="PRINTS" id="PR00996">
    <property type="entry name" value="CHERMTFRASE"/>
</dbReference>
<dbReference type="EMBL" id="QOQW01000016">
    <property type="protein sequence ID" value="RCK79101.1"/>
    <property type="molecule type" value="Genomic_DNA"/>
</dbReference>
<evidence type="ECO:0000259" key="1">
    <source>
        <dbReference type="PROSITE" id="PS50123"/>
    </source>
</evidence>
<dbReference type="InterPro" id="IPR022642">
    <property type="entry name" value="CheR_C"/>
</dbReference>
<dbReference type="Gene3D" id="3.40.50.150">
    <property type="entry name" value="Vaccinia Virus protein VP39"/>
    <property type="match status" value="1"/>
</dbReference>
<dbReference type="InterPro" id="IPR050903">
    <property type="entry name" value="Bact_Chemotaxis_MeTrfase"/>
</dbReference>
<dbReference type="SUPFAM" id="SSF53335">
    <property type="entry name" value="S-adenosyl-L-methionine-dependent methyltransferases"/>
    <property type="match status" value="1"/>
</dbReference>
<dbReference type="Pfam" id="PF01739">
    <property type="entry name" value="CheR"/>
    <property type="match status" value="1"/>
</dbReference>
<keyword evidence="2" id="KW-0489">Methyltransferase</keyword>
<comment type="caution">
    <text evidence="2">The sequence shown here is derived from an EMBL/GenBank/DDBJ whole genome shotgun (WGS) entry which is preliminary data.</text>
</comment>
<dbReference type="PANTHER" id="PTHR24422">
    <property type="entry name" value="CHEMOTAXIS PROTEIN METHYLTRANSFERASE"/>
    <property type="match status" value="1"/>
</dbReference>
<dbReference type="AlphaFoldDB" id="A0A367ZP16"/>
<gene>
    <name evidence="2" type="ORF">OZSIB_0443</name>
</gene>
<organism evidence="2 3">
    <name type="scientific">Candidatus Ozemobacter sibiricus</name>
    <dbReference type="NCBI Taxonomy" id="2268124"/>
    <lineage>
        <taxon>Bacteria</taxon>
        <taxon>Candidatus Ozemobacteria</taxon>
        <taxon>Candidatus Ozemobacterales</taxon>
        <taxon>Candidatus Ozemobacteraceae</taxon>
        <taxon>Candidatus Ozemobacter</taxon>
    </lineage>
</organism>
<feature type="domain" description="CheR-type methyltransferase" evidence="1">
    <location>
        <begin position="1"/>
        <end position="198"/>
    </location>
</feature>
<evidence type="ECO:0000313" key="3">
    <source>
        <dbReference type="Proteomes" id="UP000252355"/>
    </source>
</evidence>
<dbReference type="Proteomes" id="UP000252355">
    <property type="component" value="Unassembled WGS sequence"/>
</dbReference>
<dbReference type="GO" id="GO:0032259">
    <property type="term" value="P:methylation"/>
    <property type="evidence" value="ECO:0007669"/>
    <property type="project" value="UniProtKB-KW"/>
</dbReference>
<name>A0A367ZP16_9BACT</name>
<dbReference type="InterPro" id="IPR000780">
    <property type="entry name" value="CheR_MeTrfase"/>
</dbReference>
<dbReference type="PROSITE" id="PS50123">
    <property type="entry name" value="CHER"/>
    <property type="match status" value="1"/>
</dbReference>
<proteinExistence type="predicted"/>
<protein>
    <submittedName>
        <fullName evidence="2">Chemotaxis protein methyltransferase CheR</fullName>
    </submittedName>
</protein>
<dbReference type="GO" id="GO:0008757">
    <property type="term" value="F:S-adenosylmethionine-dependent methyltransferase activity"/>
    <property type="evidence" value="ECO:0007669"/>
    <property type="project" value="InterPro"/>
</dbReference>
<dbReference type="InterPro" id="IPR029063">
    <property type="entry name" value="SAM-dependent_MTases_sf"/>
</dbReference>